<dbReference type="RefSeq" id="WP_107323879.1">
    <property type="nucleotide sequence ID" value="NZ_NHSP01000063.1"/>
</dbReference>
<comment type="caution">
    <text evidence="3">The sequence shown here is derived from an EMBL/GenBank/DDBJ whole genome shotgun (WGS) entry which is preliminary data.</text>
</comment>
<reference evidence="3 4" key="1">
    <citation type="submission" date="2018-03" db="EMBL/GenBank/DDBJ databases">
        <title>Rhodobacter veldkampii.</title>
        <authorList>
            <person name="Meyer T.E."/>
            <person name="Miller S."/>
            <person name="Lodha T."/>
            <person name="Gandham S."/>
            <person name="Chintalapati S."/>
            <person name="Chintalapati V.R."/>
        </authorList>
    </citation>
    <scope>NUCLEOTIDE SEQUENCE [LARGE SCALE GENOMIC DNA]</scope>
    <source>
        <strain evidence="3 4">DSM 11550</strain>
    </source>
</reference>
<proteinExistence type="predicted"/>
<feature type="domain" description="TadE-like" evidence="2">
    <location>
        <begin position="18"/>
        <end position="60"/>
    </location>
</feature>
<keyword evidence="1" id="KW-0472">Membrane</keyword>
<accession>A0A2T4JLS5</accession>
<feature type="transmembrane region" description="Helical" evidence="1">
    <location>
        <begin position="20"/>
        <end position="43"/>
    </location>
</feature>
<evidence type="ECO:0000313" key="3">
    <source>
        <dbReference type="EMBL" id="PTE18861.1"/>
    </source>
</evidence>
<dbReference type="AlphaFoldDB" id="A0A2T4JLS5"/>
<evidence type="ECO:0000313" key="4">
    <source>
        <dbReference type="Proteomes" id="UP000241899"/>
    </source>
</evidence>
<protein>
    <submittedName>
        <fullName evidence="3">Pilus assembly protein TadE</fullName>
    </submittedName>
</protein>
<keyword evidence="1" id="KW-0812">Transmembrane</keyword>
<keyword evidence="4" id="KW-1185">Reference proteome</keyword>
<evidence type="ECO:0000259" key="2">
    <source>
        <dbReference type="Pfam" id="PF07811"/>
    </source>
</evidence>
<name>A0A2T4JLS5_9RHOB</name>
<dbReference type="EMBL" id="PZKF01000004">
    <property type="protein sequence ID" value="PTE18861.1"/>
    <property type="molecule type" value="Genomic_DNA"/>
</dbReference>
<gene>
    <name evidence="3" type="ORF">C5F46_03070</name>
</gene>
<dbReference type="Proteomes" id="UP000241899">
    <property type="component" value="Unassembled WGS sequence"/>
</dbReference>
<dbReference type="Pfam" id="PF07811">
    <property type="entry name" value="TadE"/>
    <property type="match status" value="1"/>
</dbReference>
<sequence length="179" mass="20005">MTHPAPFSLRRFATGEAGAVTVEFVILFPLLIMLLMMAFELGMVNMRHMMLSRATDLAVRDVRIGVGAVPDFETFRSEICEKAMIIPNCKNVIRIEMNSLKRDKWTTVNGAARCVNKIEEIKPETEFVHGEENELMLIRVCALFDPVFPTSGLGRRLPTDAEGRYGVVVTSGFVNEPDA</sequence>
<keyword evidence="1" id="KW-1133">Transmembrane helix</keyword>
<dbReference type="InterPro" id="IPR012495">
    <property type="entry name" value="TadE-like_dom"/>
</dbReference>
<organism evidence="3 4">
    <name type="scientific">Phaeovulum veldkampii DSM 11550</name>
    <dbReference type="NCBI Taxonomy" id="1185920"/>
    <lineage>
        <taxon>Bacteria</taxon>
        <taxon>Pseudomonadati</taxon>
        <taxon>Pseudomonadota</taxon>
        <taxon>Alphaproteobacteria</taxon>
        <taxon>Rhodobacterales</taxon>
        <taxon>Paracoccaceae</taxon>
        <taxon>Phaeovulum</taxon>
    </lineage>
</organism>
<dbReference type="OrthoDB" id="7907064at2"/>
<evidence type="ECO:0000256" key="1">
    <source>
        <dbReference type="SAM" id="Phobius"/>
    </source>
</evidence>